<feature type="domain" description="POTRA" evidence="8">
    <location>
        <begin position="110"/>
        <end position="178"/>
    </location>
</feature>
<dbReference type="PANTHER" id="PTHR37820">
    <property type="entry name" value="CELL DIVISION PROTEIN DIVIB"/>
    <property type="match status" value="1"/>
</dbReference>
<reference evidence="9 10" key="1">
    <citation type="submission" date="2019-03" db="EMBL/GenBank/DDBJ databases">
        <authorList>
            <person name="Dong K."/>
        </authorList>
    </citation>
    <scope>NUCLEOTIDE SEQUENCE [LARGE SCALE GENOMIC DNA]</scope>
    <source>
        <strain evidence="10">dk512</strain>
    </source>
</reference>
<dbReference type="PANTHER" id="PTHR37820:SF1">
    <property type="entry name" value="CELL DIVISION PROTEIN FTSQ"/>
    <property type="match status" value="1"/>
</dbReference>
<dbReference type="InterPro" id="IPR050487">
    <property type="entry name" value="FtsQ_DivIB"/>
</dbReference>
<organism evidence="9 10">
    <name type="scientific">Microbacterium wangchenii</name>
    <dbReference type="NCBI Taxonomy" id="2541726"/>
    <lineage>
        <taxon>Bacteria</taxon>
        <taxon>Bacillati</taxon>
        <taxon>Actinomycetota</taxon>
        <taxon>Actinomycetes</taxon>
        <taxon>Micrococcales</taxon>
        <taxon>Microbacteriaceae</taxon>
        <taxon>Microbacterium</taxon>
    </lineage>
</organism>
<name>A0ABX5STC3_9MICO</name>
<gene>
    <name evidence="9" type="ORF">E4K62_07030</name>
</gene>
<evidence type="ECO:0000256" key="7">
    <source>
        <dbReference type="SAM" id="Phobius"/>
    </source>
</evidence>
<proteinExistence type="predicted"/>
<evidence type="ECO:0000313" key="10">
    <source>
        <dbReference type="Proteomes" id="UP000295748"/>
    </source>
</evidence>
<dbReference type="EMBL" id="CP038266">
    <property type="protein sequence ID" value="QBR88461.1"/>
    <property type="molecule type" value="Genomic_DNA"/>
</dbReference>
<feature type="region of interest" description="Disordered" evidence="6">
    <location>
        <begin position="1"/>
        <end position="54"/>
    </location>
</feature>
<keyword evidence="4 7" id="KW-1133">Transmembrane helix</keyword>
<keyword evidence="3 7" id="KW-0812">Transmembrane</keyword>
<evidence type="ECO:0000256" key="6">
    <source>
        <dbReference type="SAM" id="MobiDB-lite"/>
    </source>
</evidence>
<protein>
    <submittedName>
        <fullName evidence="9">FtsQ-type POTRA domain-containing protein</fullName>
    </submittedName>
</protein>
<keyword evidence="5" id="KW-0131">Cell cycle</keyword>
<sequence>MRRPHPLPPPPAESRPSRPALEDEVPAPIIPLLPGEPRRPAPEPPPEPTPGRWHLRDVWRASRNRRRALRAEVRRFTVRQRRRRMLWIGVASSVALLVLGTVGAAYSPLFAVQRIEVAGTSALDAAAVTEALEGQLGTPLPLVDDSAVKAALVRFPLVESYTLEARPPHDLVVRIVERTPVGVLESPAGFTVVDAAGVALSTTPTAPSGQPLLSITGGLDSPAFRAAGTVMRALPEPIRLQVTAVSASTADDVTLTLGATNTTVVWGSAENSAMKALTLDKTMQARPPAQTSVYDVSSPTAVVVR</sequence>
<keyword evidence="2" id="KW-0132">Cell division</keyword>
<dbReference type="Proteomes" id="UP000295748">
    <property type="component" value="Chromosome"/>
</dbReference>
<keyword evidence="1" id="KW-1003">Cell membrane</keyword>
<keyword evidence="7" id="KW-0472">Membrane</keyword>
<evidence type="ECO:0000256" key="2">
    <source>
        <dbReference type="ARBA" id="ARBA00022618"/>
    </source>
</evidence>
<evidence type="ECO:0000256" key="3">
    <source>
        <dbReference type="ARBA" id="ARBA00022692"/>
    </source>
</evidence>
<evidence type="ECO:0000256" key="4">
    <source>
        <dbReference type="ARBA" id="ARBA00022989"/>
    </source>
</evidence>
<feature type="compositionally biased region" description="Pro residues" evidence="6">
    <location>
        <begin position="1"/>
        <end position="13"/>
    </location>
</feature>
<dbReference type="InterPro" id="IPR013685">
    <property type="entry name" value="POTRA_FtsQ_type"/>
</dbReference>
<dbReference type="Pfam" id="PF08478">
    <property type="entry name" value="POTRA_1"/>
    <property type="match status" value="1"/>
</dbReference>
<evidence type="ECO:0000313" key="9">
    <source>
        <dbReference type="EMBL" id="QBR88461.1"/>
    </source>
</evidence>
<evidence type="ECO:0000256" key="1">
    <source>
        <dbReference type="ARBA" id="ARBA00022475"/>
    </source>
</evidence>
<feature type="transmembrane region" description="Helical" evidence="7">
    <location>
        <begin position="85"/>
        <end position="106"/>
    </location>
</feature>
<evidence type="ECO:0000256" key="5">
    <source>
        <dbReference type="ARBA" id="ARBA00023306"/>
    </source>
</evidence>
<keyword evidence="10" id="KW-1185">Reference proteome</keyword>
<dbReference type="Gene3D" id="3.10.20.310">
    <property type="entry name" value="membrane protein fhac"/>
    <property type="match status" value="1"/>
</dbReference>
<accession>A0ABX5STC3</accession>
<evidence type="ECO:0000259" key="8">
    <source>
        <dbReference type="Pfam" id="PF08478"/>
    </source>
</evidence>
<dbReference type="RefSeq" id="WP_135065387.1">
    <property type="nucleotide sequence ID" value="NZ_CP038266.1"/>
</dbReference>